<sequence length="223" mass="23604">MVARGLDTELIVRVPEARTAVYNAIHNAGGELITAVADMDILATAVLPTVQRDALQAALMSPPGPVLVCFDGNLSQDTIRQLCATLSAIPRGPWTVFEPTSAAKALKLLATCPFDPQVRSSLTPFRETVVQLVTPDRAELASLADALPTELNANQLLVTIDDMMAASCATARSETNRPTPPAYPADLPLILQKAASLLTFIPHLVVKLGADGVIVCIRSRSTG</sequence>
<dbReference type="AlphaFoldDB" id="A0A9W8A3I4"/>
<keyword evidence="1" id="KW-0479">Metal-binding</keyword>
<dbReference type="GO" id="GO:0046872">
    <property type="term" value="F:metal ion binding"/>
    <property type="evidence" value="ECO:0007669"/>
    <property type="project" value="UniProtKB-KW"/>
</dbReference>
<organism evidence="2 3">
    <name type="scientific">Tieghemiomyces parasiticus</name>
    <dbReference type="NCBI Taxonomy" id="78921"/>
    <lineage>
        <taxon>Eukaryota</taxon>
        <taxon>Fungi</taxon>
        <taxon>Fungi incertae sedis</taxon>
        <taxon>Zoopagomycota</taxon>
        <taxon>Kickxellomycotina</taxon>
        <taxon>Dimargaritomycetes</taxon>
        <taxon>Dimargaritales</taxon>
        <taxon>Dimargaritaceae</taxon>
        <taxon>Tieghemiomyces</taxon>
    </lineage>
</organism>
<dbReference type="InterPro" id="IPR029056">
    <property type="entry name" value="Ribokinase-like"/>
</dbReference>
<dbReference type="EMBL" id="JANBPT010000402">
    <property type="protein sequence ID" value="KAJ1922103.1"/>
    <property type="molecule type" value="Genomic_DNA"/>
</dbReference>
<dbReference type="Gene3D" id="3.40.1190.20">
    <property type="match status" value="1"/>
</dbReference>
<evidence type="ECO:0000256" key="1">
    <source>
        <dbReference type="ARBA" id="ARBA00022723"/>
    </source>
</evidence>
<dbReference type="Proteomes" id="UP001150569">
    <property type="component" value="Unassembled WGS sequence"/>
</dbReference>
<evidence type="ECO:0000313" key="2">
    <source>
        <dbReference type="EMBL" id="KAJ1922103.1"/>
    </source>
</evidence>
<dbReference type="GO" id="GO:0005737">
    <property type="term" value="C:cytoplasm"/>
    <property type="evidence" value="ECO:0007669"/>
    <property type="project" value="TreeGrafter"/>
</dbReference>
<proteinExistence type="predicted"/>
<gene>
    <name evidence="2" type="ORF">IWQ60_006608</name>
</gene>
<accession>A0A9W8A3I4</accession>
<evidence type="ECO:0000313" key="3">
    <source>
        <dbReference type="Proteomes" id="UP001150569"/>
    </source>
</evidence>
<reference evidence="2" key="1">
    <citation type="submission" date="2022-07" db="EMBL/GenBank/DDBJ databases">
        <title>Phylogenomic reconstructions and comparative analyses of Kickxellomycotina fungi.</title>
        <authorList>
            <person name="Reynolds N.K."/>
            <person name="Stajich J.E."/>
            <person name="Barry K."/>
            <person name="Grigoriev I.V."/>
            <person name="Crous P."/>
            <person name="Smith M.E."/>
        </authorList>
    </citation>
    <scope>NUCLEOTIDE SEQUENCE</scope>
    <source>
        <strain evidence="2">RSA 861</strain>
    </source>
</reference>
<keyword evidence="3" id="KW-1185">Reference proteome</keyword>
<dbReference type="OrthoDB" id="198885at2759"/>
<dbReference type="PANTHER" id="PTHR42909:SF1">
    <property type="entry name" value="CARBOHYDRATE KINASE PFKB DOMAIN-CONTAINING PROTEIN"/>
    <property type="match status" value="1"/>
</dbReference>
<dbReference type="PANTHER" id="PTHR42909">
    <property type="entry name" value="ZGC:136858"/>
    <property type="match status" value="1"/>
</dbReference>
<comment type="caution">
    <text evidence="2">The sequence shown here is derived from an EMBL/GenBank/DDBJ whole genome shotgun (WGS) entry which is preliminary data.</text>
</comment>
<protein>
    <submittedName>
        <fullName evidence="2">Uncharacterized protein</fullName>
    </submittedName>
</protein>
<dbReference type="SUPFAM" id="SSF53613">
    <property type="entry name" value="Ribokinase-like"/>
    <property type="match status" value="1"/>
</dbReference>
<dbReference type="GO" id="GO:0004730">
    <property type="term" value="F:pseudouridylate synthase activity"/>
    <property type="evidence" value="ECO:0007669"/>
    <property type="project" value="TreeGrafter"/>
</dbReference>
<dbReference type="GO" id="GO:0016798">
    <property type="term" value="F:hydrolase activity, acting on glycosyl bonds"/>
    <property type="evidence" value="ECO:0007669"/>
    <property type="project" value="TreeGrafter"/>
</dbReference>
<name>A0A9W8A3I4_9FUNG</name>